<organism evidence="2 3">
    <name type="scientific">Rhodopirellula islandica</name>
    <dbReference type="NCBI Taxonomy" id="595434"/>
    <lineage>
        <taxon>Bacteria</taxon>
        <taxon>Pseudomonadati</taxon>
        <taxon>Planctomycetota</taxon>
        <taxon>Planctomycetia</taxon>
        <taxon>Pirellulales</taxon>
        <taxon>Pirellulaceae</taxon>
        <taxon>Rhodopirellula</taxon>
    </lineage>
</organism>
<dbReference type="AlphaFoldDB" id="A0A0J1BKB0"/>
<comment type="caution">
    <text evidence="2">The sequence shown here is derived from an EMBL/GenBank/DDBJ whole genome shotgun (WGS) entry which is preliminary data.</text>
</comment>
<dbReference type="PATRIC" id="fig|595434.4.peg.1121"/>
<proteinExistence type="predicted"/>
<accession>A0A0J1BKB0</accession>
<dbReference type="EMBL" id="LECT01000010">
    <property type="protein sequence ID" value="KLU06853.1"/>
    <property type="molecule type" value="Genomic_DNA"/>
</dbReference>
<feature type="compositionally biased region" description="Basic and acidic residues" evidence="1">
    <location>
        <begin position="13"/>
        <end position="22"/>
    </location>
</feature>
<gene>
    <name evidence="2" type="ORF">RISK_001167</name>
</gene>
<keyword evidence="3" id="KW-1185">Reference proteome</keyword>
<dbReference type="Proteomes" id="UP000036367">
    <property type="component" value="Unassembled WGS sequence"/>
</dbReference>
<protein>
    <submittedName>
        <fullName evidence="2">Uncharacterized protein</fullName>
    </submittedName>
</protein>
<name>A0A0J1BKB0_RHOIS</name>
<feature type="region of interest" description="Disordered" evidence="1">
    <location>
        <begin position="1"/>
        <end position="22"/>
    </location>
</feature>
<evidence type="ECO:0000313" key="2">
    <source>
        <dbReference type="EMBL" id="KLU06853.1"/>
    </source>
</evidence>
<dbReference type="OrthoDB" id="278436at2"/>
<evidence type="ECO:0000256" key="1">
    <source>
        <dbReference type="SAM" id="MobiDB-lite"/>
    </source>
</evidence>
<evidence type="ECO:0000313" key="3">
    <source>
        <dbReference type="Proteomes" id="UP000036367"/>
    </source>
</evidence>
<sequence>MAEETMAKVDQPAPKKDEPESLADHTATIKSQILEQIGRPPRLHRVEVCRHHNGNYRVNIWEELEPIGEFSLSKRIHIGASYYLKVSDSGEILHSNPPLKKRKFKS</sequence>
<dbReference type="STRING" id="595434.RISK_001167"/>
<reference evidence="2" key="1">
    <citation type="submission" date="2015-05" db="EMBL/GenBank/DDBJ databases">
        <title>Permanent draft genome of Rhodopirellula islandicus K833.</title>
        <authorList>
            <person name="Kizina J."/>
            <person name="Richter M."/>
            <person name="Glockner F.O."/>
            <person name="Harder J."/>
        </authorList>
    </citation>
    <scope>NUCLEOTIDE SEQUENCE [LARGE SCALE GENOMIC DNA]</scope>
    <source>
        <strain evidence="2">K833</strain>
    </source>
</reference>